<accession>A0ABX3A162</accession>
<reference evidence="1 2" key="1">
    <citation type="submission" date="2016-08" db="EMBL/GenBank/DDBJ databases">
        <title>Draft genome sequence of Candidatus Piscirickettsia litoralis, from seawater.</title>
        <authorList>
            <person name="Wan X."/>
            <person name="Lee A.J."/>
            <person name="Hou S."/>
            <person name="Donachie S.P."/>
        </authorList>
    </citation>
    <scope>NUCLEOTIDE SEQUENCE [LARGE SCALE GENOMIC DNA]</scope>
    <source>
        <strain evidence="1 2">Y2</strain>
    </source>
</reference>
<protein>
    <recommendedName>
        <fullName evidence="3">Peptidase S24/S26A/S26B/S26C domain-containing protein</fullName>
    </recommendedName>
</protein>
<name>A0ABX3A162_9GAMM</name>
<comment type="caution">
    <text evidence="1">The sequence shown here is derived from an EMBL/GenBank/DDBJ whole genome shotgun (WGS) entry which is preliminary data.</text>
</comment>
<keyword evidence="2" id="KW-1185">Reference proteome</keyword>
<gene>
    <name evidence="1" type="ORF">BGC07_17835</name>
</gene>
<dbReference type="Proteomes" id="UP000094329">
    <property type="component" value="Unassembled WGS sequence"/>
</dbReference>
<dbReference type="Gene3D" id="2.10.109.10">
    <property type="entry name" value="Umud Fragment, subunit A"/>
    <property type="match status" value="1"/>
</dbReference>
<evidence type="ECO:0000313" key="1">
    <source>
        <dbReference type="EMBL" id="ODN41135.1"/>
    </source>
</evidence>
<sequence>MDNFGGVLQDSSKNLPLNYLRVGNVKVNIKFYAWEECVVTIDRNLLMERLLEAIELKKRRDGEYNPSQLARDTGIPSKMIYSLVHPVQEKRNTNPKIELLSKIVNFFQSDGFQISLDYLLVSKTNEVFIDQSTPTPLLKKIDVPIYNMERSNDLLGRADIKVNAKNGDLVGFLSEEHIEPCFPAGSIFIIDKNGEVEEGSLVAYQTTSSSVELLIGKVVANLEKKIQIQCFNQSQITRPPVSINDCKIIGPVVQSNTKS</sequence>
<organism evidence="1 2">
    <name type="scientific">Piscirickettsia litoralis</name>
    <dbReference type="NCBI Taxonomy" id="1891921"/>
    <lineage>
        <taxon>Bacteria</taxon>
        <taxon>Pseudomonadati</taxon>
        <taxon>Pseudomonadota</taxon>
        <taxon>Gammaproteobacteria</taxon>
        <taxon>Thiotrichales</taxon>
        <taxon>Piscirickettsiaceae</taxon>
        <taxon>Piscirickettsia</taxon>
    </lineage>
</organism>
<evidence type="ECO:0008006" key="3">
    <source>
        <dbReference type="Google" id="ProtNLM"/>
    </source>
</evidence>
<dbReference type="EMBL" id="MDTU01000006">
    <property type="protein sequence ID" value="ODN41135.1"/>
    <property type="molecule type" value="Genomic_DNA"/>
</dbReference>
<evidence type="ECO:0000313" key="2">
    <source>
        <dbReference type="Proteomes" id="UP000094329"/>
    </source>
</evidence>
<proteinExistence type="predicted"/>